<evidence type="ECO:0000313" key="1">
    <source>
        <dbReference type="EMBL" id="KAJ7740234.1"/>
    </source>
</evidence>
<organism evidence="1 2">
    <name type="scientific">Mycena maculata</name>
    <dbReference type="NCBI Taxonomy" id="230809"/>
    <lineage>
        <taxon>Eukaryota</taxon>
        <taxon>Fungi</taxon>
        <taxon>Dikarya</taxon>
        <taxon>Basidiomycota</taxon>
        <taxon>Agaricomycotina</taxon>
        <taxon>Agaricomycetes</taxon>
        <taxon>Agaricomycetidae</taxon>
        <taxon>Agaricales</taxon>
        <taxon>Marasmiineae</taxon>
        <taxon>Mycenaceae</taxon>
        <taxon>Mycena</taxon>
    </lineage>
</organism>
<name>A0AAD7ICV5_9AGAR</name>
<dbReference type="PANTHER" id="PTHR17985:SF8">
    <property type="entry name" value="TRANSPORT AND GOLGI ORGANIZATION PROTEIN 2 HOMOLOG"/>
    <property type="match status" value="1"/>
</dbReference>
<dbReference type="EMBL" id="JARJLG010000128">
    <property type="protein sequence ID" value="KAJ7740234.1"/>
    <property type="molecule type" value="Genomic_DNA"/>
</dbReference>
<dbReference type="Proteomes" id="UP001215280">
    <property type="component" value="Unassembled WGS sequence"/>
</dbReference>
<gene>
    <name evidence="1" type="ORF">DFH07DRAFT_69162</name>
</gene>
<proteinExistence type="predicted"/>
<dbReference type="InterPro" id="IPR008551">
    <property type="entry name" value="TANGO2"/>
</dbReference>
<dbReference type="GO" id="GO:0007030">
    <property type="term" value="P:Golgi organization"/>
    <property type="evidence" value="ECO:0007669"/>
    <property type="project" value="TreeGrafter"/>
</dbReference>
<dbReference type="GO" id="GO:0005794">
    <property type="term" value="C:Golgi apparatus"/>
    <property type="evidence" value="ECO:0007669"/>
    <property type="project" value="TreeGrafter"/>
</dbReference>
<dbReference type="AlphaFoldDB" id="A0AAD7ICV5"/>
<dbReference type="PANTHER" id="PTHR17985">
    <property type="entry name" value="SER/THR-RICH PROTEIN T10 IN DGCR REGION"/>
    <property type="match status" value="1"/>
</dbReference>
<keyword evidence="2" id="KW-1185">Reference proteome</keyword>
<comment type="caution">
    <text evidence="1">The sequence shown here is derived from an EMBL/GenBank/DDBJ whole genome shotgun (WGS) entry which is preliminary data.</text>
</comment>
<protein>
    <submittedName>
        <fullName evidence="1">NRDE protein-domain-containing protein</fullName>
    </submittedName>
</protein>
<dbReference type="GO" id="GO:0009306">
    <property type="term" value="P:protein secretion"/>
    <property type="evidence" value="ECO:0007669"/>
    <property type="project" value="TreeGrafter"/>
</dbReference>
<reference evidence="1" key="1">
    <citation type="submission" date="2023-03" db="EMBL/GenBank/DDBJ databases">
        <title>Massive genome expansion in bonnet fungi (Mycena s.s.) driven by repeated elements and novel gene families across ecological guilds.</title>
        <authorList>
            <consortium name="Lawrence Berkeley National Laboratory"/>
            <person name="Harder C.B."/>
            <person name="Miyauchi S."/>
            <person name="Viragh M."/>
            <person name="Kuo A."/>
            <person name="Thoen E."/>
            <person name="Andreopoulos B."/>
            <person name="Lu D."/>
            <person name="Skrede I."/>
            <person name="Drula E."/>
            <person name="Henrissat B."/>
            <person name="Morin E."/>
            <person name="Kohler A."/>
            <person name="Barry K."/>
            <person name="LaButti K."/>
            <person name="Morin E."/>
            <person name="Salamov A."/>
            <person name="Lipzen A."/>
            <person name="Mereny Z."/>
            <person name="Hegedus B."/>
            <person name="Baldrian P."/>
            <person name="Stursova M."/>
            <person name="Weitz H."/>
            <person name="Taylor A."/>
            <person name="Grigoriev I.V."/>
            <person name="Nagy L.G."/>
            <person name="Martin F."/>
            <person name="Kauserud H."/>
        </authorList>
    </citation>
    <scope>NUCLEOTIDE SEQUENCE</scope>
    <source>
        <strain evidence="1">CBHHK188m</strain>
    </source>
</reference>
<evidence type="ECO:0000313" key="2">
    <source>
        <dbReference type="Proteomes" id="UP001215280"/>
    </source>
</evidence>
<sequence length="330" mass="35473">MCVAFWTLEHPDYALILCANRDEYLARPTRPAAFHSFGSTTDEDRSGRVLSGRDISAGGTWLGLAPSAGRVALLTNITEPPLQALPSSRGALVPTYLLAPPDTPLDALYPPTAQYAGFNLLLLGAQWASSPSAPDAPRLHFPHASLLTNNGAWGTVVARALRPEERVCSGVSNAAESVDGVPWPKVAEGRRLFQDAVAGDVAVDADAQDTALSTRLFALLRTTAAVPVRAREDLRQTICVSPLTVNAGGYYATRLATVLLVRRDGTGVFIERDVWRVGAGGEGLELTEPGEGERRFRIQELARSKSNIEEQRGATTDVSIFWVRGAPDIF</sequence>
<dbReference type="Pfam" id="PF05742">
    <property type="entry name" value="TANGO2"/>
    <property type="match status" value="1"/>
</dbReference>
<accession>A0AAD7ICV5</accession>